<evidence type="ECO:0000256" key="3">
    <source>
        <dbReference type="PROSITE-ProRule" id="PRU00267"/>
    </source>
</evidence>
<dbReference type="Gene3D" id="1.10.30.10">
    <property type="entry name" value="High mobility group box domain"/>
    <property type="match status" value="1"/>
</dbReference>
<feature type="compositionally biased region" description="Polar residues" evidence="4">
    <location>
        <begin position="299"/>
        <end position="310"/>
    </location>
</feature>
<dbReference type="PANTHER" id="PTHR45789:SF2">
    <property type="entry name" value="FI18025P1"/>
    <property type="match status" value="1"/>
</dbReference>
<feature type="compositionally biased region" description="Polar residues" evidence="4">
    <location>
        <begin position="274"/>
        <end position="283"/>
    </location>
</feature>
<accession>A0ABR3XHV7</accession>
<evidence type="ECO:0000256" key="2">
    <source>
        <dbReference type="ARBA" id="ARBA00023242"/>
    </source>
</evidence>
<sequence length="486" mass="54638">MEKSNPLTVPAPPSPALSNAISYQHPEYSFPVHLEAESQYDPLPDEINNAAYNTPATSPPTPSQGPETVSTRGGGIAKGASNVKVLAPKSARVQKPAPRRNQRTKAVKRIGKLEGPMSEMTKSSSIPVVDIDSYVNRSVEERRREVAEGKVPGKVKRPMNAFMLYRKAYQNRAKDWCSQHNHQIVSQVCGDSWPLEPDHIRAQFNEWAKIERENHQKAHPGYKFSPSKPPKSHCPSRHIENQVPDPEDMEWRPSGRPNRQNRMTKSPPVVSDDGYSTPTSLYNGRSYATPEPHTRDSTPFHNQSAFQYTNPGRDMPSQYNSRVLTGQHYQATQVLDPQRQPLYGSVEDILMHKNPSPALSYHLTHIDPGNSFMGHHPAAMMAEMQGHTQPVAFEQRIDPSLLHPDGLYDPTTGAYMGDDAHAPDSQQPVWESQSYGSMLDLYQMEPMGLDETLLHQEQTRVLKGTETSWQVQTLDPTKIESWDEFP</sequence>
<dbReference type="InterPro" id="IPR051356">
    <property type="entry name" value="SOX/SOX-like_TF"/>
</dbReference>
<feature type="region of interest" description="Disordered" evidence="4">
    <location>
        <begin position="43"/>
        <end position="80"/>
    </location>
</feature>
<keyword evidence="7" id="KW-1185">Reference proteome</keyword>
<evidence type="ECO:0000313" key="6">
    <source>
        <dbReference type="EMBL" id="KAL1875302.1"/>
    </source>
</evidence>
<keyword evidence="2 3" id="KW-0539">Nucleus</keyword>
<name>A0ABR3XHV7_9PEZI</name>
<dbReference type="EMBL" id="JAZHXJ010000094">
    <property type="protein sequence ID" value="KAL1875302.1"/>
    <property type="molecule type" value="Genomic_DNA"/>
</dbReference>
<dbReference type="PROSITE" id="PS50118">
    <property type="entry name" value="HMG_BOX_2"/>
    <property type="match status" value="1"/>
</dbReference>
<dbReference type="InterPro" id="IPR009071">
    <property type="entry name" value="HMG_box_dom"/>
</dbReference>
<feature type="domain" description="HMG box" evidence="5">
    <location>
        <begin position="155"/>
        <end position="223"/>
    </location>
</feature>
<gene>
    <name evidence="6" type="ORF">VTK73DRAFT_10199</name>
</gene>
<reference evidence="6 7" key="1">
    <citation type="journal article" date="2024" name="Commun. Biol.">
        <title>Comparative genomic analysis of thermophilic fungi reveals convergent evolutionary adaptations and gene losses.</title>
        <authorList>
            <person name="Steindorff A.S."/>
            <person name="Aguilar-Pontes M.V."/>
            <person name="Robinson A.J."/>
            <person name="Andreopoulos B."/>
            <person name="LaButti K."/>
            <person name="Kuo A."/>
            <person name="Mondo S."/>
            <person name="Riley R."/>
            <person name="Otillar R."/>
            <person name="Haridas S."/>
            <person name="Lipzen A."/>
            <person name="Grimwood J."/>
            <person name="Schmutz J."/>
            <person name="Clum A."/>
            <person name="Reid I.D."/>
            <person name="Moisan M.C."/>
            <person name="Butler G."/>
            <person name="Nguyen T.T.M."/>
            <person name="Dewar K."/>
            <person name="Conant G."/>
            <person name="Drula E."/>
            <person name="Henrissat B."/>
            <person name="Hansel C."/>
            <person name="Singer S."/>
            <person name="Hutchinson M.I."/>
            <person name="de Vries R.P."/>
            <person name="Natvig D.O."/>
            <person name="Powell A.J."/>
            <person name="Tsang A."/>
            <person name="Grigoriev I.V."/>
        </authorList>
    </citation>
    <scope>NUCLEOTIDE SEQUENCE [LARGE SCALE GENOMIC DNA]</scope>
    <source>
        <strain evidence="6 7">ATCC 24622</strain>
    </source>
</reference>
<comment type="caution">
    <text evidence="6">The sequence shown here is derived from an EMBL/GenBank/DDBJ whole genome shotgun (WGS) entry which is preliminary data.</text>
</comment>
<dbReference type="SUPFAM" id="SSF47095">
    <property type="entry name" value="HMG-box"/>
    <property type="match status" value="1"/>
</dbReference>
<evidence type="ECO:0000256" key="4">
    <source>
        <dbReference type="SAM" id="MobiDB-lite"/>
    </source>
</evidence>
<dbReference type="Pfam" id="PF00505">
    <property type="entry name" value="HMG_box"/>
    <property type="match status" value="1"/>
</dbReference>
<feature type="region of interest" description="Disordered" evidence="4">
    <location>
        <begin position="214"/>
        <end position="314"/>
    </location>
</feature>
<proteinExistence type="predicted"/>
<protein>
    <recommendedName>
        <fullName evidence="5">HMG box domain-containing protein</fullName>
    </recommendedName>
</protein>
<evidence type="ECO:0000313" key="7">
    <source>
        <dbReference type="Proteomes" id="UP001586593"/>
    </source>
</evidence>
<dbReference type="PANTHER" id="PTHR45789">
    <property type="entry name" value="FI18025P1"/>
    <property type="match status" value="1"/>
</dbReference>
<dbReference type="CDD" id="cd01389">
    <property type="entry name" value="HMG-box_ROX1-like"/>
    <property type="match status" value="1"/>
</dbReference>
<dbReference type="SMART" id="SM00398">
    <property type="entry name" value="HMG"/>
    <property type="match status" value="1"/>
</dbReference>
<dbReference type="InterPro" id="IPR036910">
    <property type="entry name" value="HMG_box_dom_sf"/>
</dbReference>
<organism evidence="6 7">
    <name type="scientific">Phialemonium thermophilum</name>
    <dbReference type="NCBI Taxonomy" id="223376"/>
    <lineage>
        <taxon>Eukaryota</taxon>
        <taxon>Fungi</taxon>
        <taxon>Dikarya</taxon>
        <taxon>Ascomycota</taxon>
        <taxon>Pezizomycotina</taxon>
        <taxon>Sordariomycetes</taxon>
        <taxon>Sordariomycetidae</taxon>
        <taxon>Cephalothecales</taxon>
        <taxon>Cephalothecaceae</taxon>
        <taxon>Phialemonium</taxon>
    </lineage>
</organism>
<feature type="DNA-binding region" description="HMG box" evidence="3">
    <location>
        <begin position="155"/>
        <end position="223"/>
    </location>
</feature>
<dbReference type="Proteomes" id="UP001586593">
    <property type="component" value="Unassembled WGS sequence"/>
</dbReference>
<evidence type="ECO:0000256" key="1">
    <source>
        <dbReference type="ARBA" id="ARBA00023125"/>
    </source>
</evidence>
<evidence type="ECO:0000259" key="5">
    <source>
        <dbReference type="PROSITE" id="PS50118"/>
    </source>
</evidence>
<keyword evidence="1 3" id="KW-0238">DNA-binding</keyword>
<feature type="region of interest" description="Disordered" evidence="4">
    <location>
        <begin position="1"/>
        <end position="20"/>
    </location>
</feature>